<dbReference type="AlphaFoldDB" id="A0A914HWR2"/>
<evidence type="ECO:0000313" key="3">
    <source>
        <dbReference type="Proteomes" id="UP000887572"/>
    </source>
</evidence>
<proteinExistence type="predicted"/>
<feature type="signal peptide" evidence="2">
    <location>
        <begin position="1"/>
        <end position="21"/>
    </location>
</feature>
<name>A0A914HWR2_GLORO</name>
<accession>A0A914HWR2</accession>
<protein>
    <submittedName>
        <fullName evidence="4">Uncharacterized protein</fullName>
    </submittedName>
</protein>
<keyword evidence="1" id="KW-0472">Membrane</keyword>
<sequence>MDSFFPVILIIVIGFFQPTEQNEKGFLCFPDASLHTKSSGIFRCDELKKENVCEATIAQLCNGRQSENNMQFCNDLRPMCMHRSPSYLSPIGDGKSAGPINFVYCNAGESNAGDCLGLSITLALCLMIVGLLAFLTVAVIGIIVFYKLITNDQ</sequence>
<organism evidence="3 4">
    <name type="scientific">Globodera rostochiensis</name>
    <name type="common">Golden nematode worm</name>
    <name type="synonym">Heterodera rostochiensis</name>
    <dbReference type="NCBI Taxonomy" id="31243"/>
    <lineage>
        <taxon>Eukaryota</taxon>
        <taxon>Metazoa</taxon>
        <taxon>Ecdysozoa</taxon>
        <taxon>Nematoda</taxon>
        <taxon>Chromadorea</taxon>
        <taxon>Rhabditida</taxon>
        <taxon>Tylenchina</taxon>
        <taxon>Tylenchomorpha</taxon>
        <taxon>Tylenchoidea</taxon>
        <taxon>Heteroderidae</taxon>
        <taxon>Heteroderinae</taxon>
        <taxon>Globodera</taxon>
    </lineage>
</organism>
<dbReference type="WBParaSite" id="Gr19_v10_g4486.t1">
    <property type="protein sequence ID" value="Gr19_v10_g4486.t1"/>
    <property type="gene ID" value="Gr19_v10_g4486"/>
</dbReference>
<keyword evidence="1" id="KW-0812">Transmembrane</keyword>
<evidence type="ECO:0000313" key="4">
    <source>
        <dbReference type="WBParaSite" id="Gr19_v10_g4486.t1"/>
    </source>
</evidence>
<reference evidence="4" key="1">
    <citation type="submission" date="2022-11" db="UniProtKB">
        <authorList>
            <consortium name="WormBaseParasite"/>
        </authorList>
    </citation>
    <scope>IDENTIFICATION</scope>
</reference>
<keyword evidence="3" id="KW-1185">Reference proteome</keyword>
<feature type="chain" id="PRO_5036696406" evidence="2">
    <location>
        <begin position="22"/>
        <end position="153"/>
    </location>
</feature>
<evidence type="ECO:0000256" key="1">
    <source>
        <dbReference type="SAM" id="Phobius"/>
    </source>
</evidence>
<keyword evidence="1" id="KW-1133">Transmembrane helix</keyword>
<evidence type="ECO:0000256" key="2">
    <source>
        <dbReference type="SAM" id="SignalP"/>
    </source>
</evidence>
<feature type="transmembrane region" description="Helical" evidence="1">
    <location>
        <begin position="120"/>
        <end position="146"/>
    </location>
</feature>
<dbReference type="Proteomes" id="UP000887572">
    <property type="component" value="Unplaced"/>
</dbReference>
<keyword evidence="2" id="KW-0732">Signal</keyword>